<feature type="transmembrane region" description="Helical" evidence="5">
    <location>
        <begin position="58"/>
        <end position="76"/>
    </location>
</feature>
<evidence type="ECO:0000256" key="4">
    <source>
        <dbReference type="ARBA" id="ARBA00023136"/>
    </source>
</evidence>
<dbReference type="Proteomes" id="UP001055460">
    <property type="component" value="Plasmid pA"/>
</dbReference>
<keyword evidence="2 5" id="KW-0812">Transmembrane</keyword>
<feature type="transmembrane region" description="Helical" evidence="5">
    <location>
        <begin position="211"/>
        <end position="241"/>
    </location>
</feature>
<keyword evidence="3 5" id="KW-1133">Transmembrane helix</keyword>
<dbReference type="RefSeq" id="WP_034798297.1">
    <property type="nucleotide sequence ID" value="NZ_CP015881.1"/>
</dbReference>
<evidence type="ECO:0000313" key="9">
    <source>
        <dbReference type="Proteomes" id="UP001055460"/>
    </source>
</evidence>
<evidence type="ECO:0000259" key="6">
    <source>
        <dbReference type="Pfam" id="PF04932"/>
    </source>
</evidence>
<organism evidence="7 9">
    <name type="scientific">Ensifer adhaerens</name>
    <name type="common">Sinorhizobium morelense</name>
    <dbReference type="NCBI Taxonomy" id="106592"/>
    <lineage>
        <taxon>Bacteria</taxon>
        <taxon>Pseudomonadati</taxon>
        <taxon>Pseudomonadota</taxon>
        <taxon>Alphaproteobacteria</taxon>
        <taxon>Hyphomicrobiales</taxon>
        <taxon>Rhizobiaceae</taxon>
        <taxon>Sinorhizobium/Ensifer group</taxon>
        <taxon>Ensifer</taxon>
    </lineage>
</organism>
<feature type="transmembrane region" description="Helical" evidence="5">
    <location>
        <begin position="348"/>
        <end position="369"/>
    </location>
</feature>
<reference evidence="8 10" key="2">
    <citation type="submission" date="2023-03" db="EMBL/GenBank/DDBJ databases">
        <title>Comparative genome and transcriptome analysis combination mining strategies for increasing vitamin B12 production of Ensifer adhaerens strain.</title>
        <authorList>
            <person name="Yongheng L."/>
        </authorList>
    </citation>
    <scope>NUCLEOTIDE SEQUENCE [LARGE SCALE GENOMIC DNA]</scope>
    <source>
        <strain evidence="8 10">Casida A-T305</strain>
        <plasmid evidence="8 10">unnamedA</plasmid>
    </source>
</reference>
<dbReference type="PANTHER" id="PTHR37422">
    <property type="entry name" value="TEICHURONIC ACID BIOSYNTHESIS PROTEIN TUAE"/>
    <property type="match status" value="1"/>
</dbReference>
<accession>A0A9Q9DC16</accession>
<feature type="domain" description="O-antigen ligase-related" evidence="6">
    <location>
        <begin position="215"/>
        <end position="353"/>
    </location>
</feature>
<keyword evidence="7" id="KW-0436">Ligase</keyword>
<feature type="transmembrane region" description="Helical" evidence="5">
    <location>
        <begin position="34"/>
        <end position="51"/>
    </location>
</feature>
<name>A0A9Q9DC16_ENSAD</name>
<gene>
    <name evidence="7" type="ORF">NE863_24795</name>
    <name evidence="8" type="ORF">P4B07_25295</name>
</gene>
<evidence type="ECO:0000256" key="2">
    <source>
        <dbReference type="ARBA" id="ARBA00022692"/>
    </source>
</evidence>
<dbReference type="Proteomes" id="UP001214094">
    <property type="component" value="Plasmid unnamedA"/>
</dbReference>
<evidence type="ECO:0000256" key="1">
    <source>
        <dbReference type="ARBA" id="ARBA00004141"/>
    </source>
</evidence>
<protein>
    <submittedName>
        <fullName evidence="7">O-antigen ligase family protein</fullName>
    </submittedName>
</protein>
<evidence type="ECO:0000313" key="8">
    <source>
        <dbReference type="EMBL" id="WFP93065.1"/>
    </source>
</evidence>
<geneLocation type="plasmid" evidence="8 10">
    <name>unnamedA</name>
</geneLocation>
<feature type="transmembrane region" description="Helical" evidence="5">
    <location>
        <begin position="139"/>
        <end position="161"/>
    </location>
</feature>
<dbReference type="InterPro" id="IPR007016">
    <property type="entry name" value="O-antigen_ligase-rel_domated"/>
</dbReference>
<evidence type="ECO:0000256" key="5">
    <source>
        <dbReference type="SAM" id="Phobius"/>
    </source>
</evidence>
<keyword evidence="4 5" id="KW-0472">Membrane</keyword>
<proteinExistence type="predicted"/>
<dbReference type="InterPro" id="IPR051533">
    <property type="entry name" value="WaaL-like"/>
</dbReference>
<feature type="transmembrane region" description="Helical" evidence="5">
    <location>
        <begin position="188"/>
        <end position="205"/>
    </location>
</feature>
<dbReference type="AlphaFoldDB" id="A0A9Q9DC16"/>
<comment type="subcellular location">
    <subcellularLocation>
        <location evidence="1">Membrane</location>
        <topology evidence="1">Multi-pass membrane protein</topology>
    </subcellularLocation>
</comment>
<feature type="transmembrane region" description="Helical" evidence="5">
    <location>
        <begin position="253"/>
        <end position="271"/>
    </location>
</feature>
<evidence type="ECO:0000313" key="10">
    <source>
        <dbReference type="Proteomes" id="UP001214094"/>
    </source>
</evidence>
<dbReference type="EMBL" id="CP098808">
    <property type="protein sequence ID" value="USJ25691.1"/>
    <property type="molecule type" value="Genomic_DNA"/>
</dbReference>
<keyword evidence="10" id="KW-1185">Reference proteome</keyword>
<dbReference type="KEGG" id="eah:FA04_24975"/>
<sequence length="457" mass="49624">MNMFNHTLSAGLAARREAARRDAPGIVLTKKIEFLLLVGAVFFCSMNYFRYGDTNFTVADFLAFLCFCFALLNRNIDLQLFGRVSSGLWWLGLTMLVSGLLVSSIAGPDPMRGIVVVTQYLYAYLFVVLLFSGRTLDQLVLLAKTYVFSILVLCFQGIYLIHIDGRTNTNFVSGNGRFSGLMERENECAAVIALAVPILLVLITTKRLNRIYAVFALFILIYGIVLTGSNTGLIALVFGMSVFAIIGVNWKRLIINVVLLAGIVLAVFTSARDYLPAAFQKRVLGALESGDIGQAGTFDHRVDLIYEAMNMTDSTLLLGVGADQYRIASAIHQPVHNLYLLLWTEGGLISAVGLLVMLLSAFGPALAVARLPGGRPFAGCIVANVSMLLLVANAVPHAYSRFWPFPLVLPVALACAYIALSASAKATSDAFAQPEPAPQPELRQKDLIAQARSGVPR</sequence>
<feature type="transmembrane region" description="Helical" evidence="5">
    <location>
        <begin position="88"/>
        <end position="107"/>
    </location>
</feature>
<dbReference type="Pfam" id="PF04932">
    <property type="entry name" value="Wzy_C"/>
    <property type="match status" value="1"/>
</dbReference>
<evidence type="ECO:0000256" key="3">
    <source>
        <dbReference type="ARBA" id="ARBA00022989"/>
    </source>
</evidence>
<dbReference type="GeneID" id="29521721"/>
<keyword evidence="7" id="KW-0614">Plasmid</keyword>
<reference evidence="7" key="1">
    <citation type="submission" date="2022-06" db="EMBL/GenBank/DDBJ databases">
        <title>Physiological and biochemical characterization and genomic elucidation of a strain of the genus Ensifer adhaerens M8 that combines arsenic oxidation and chromium reduction.</title>
        <authorList>
            <person name="Li X."/>
            <person name="Yu c."/>
        </authorList>
    </citation>
    <scope>NUCLEOTIDE SEQUENCE</scope>
    <source>
        <strain evidence="7">M8</strain>
        <plasmid evidence="7">pA</plasmid>
    </source>
</reference>
<feature type="transmembrane region" description="Helical" evidence="5">
    <location>
        <begin position="114"/>
        <end position="133"/>
    </location>
</feature>
<evidence type="ECO:0000313" key="7">
    <source>
        <dbReference type="EMBL" id="USJ25691.1"/>
    </source>
</evidence>
<geneLocation type="plasmid" evidence="7 9">
    <name>pA</name>
</geneLocation>
<dbReference type="EMBL" id="CP121309">
    <property type="protein sequence ID" value="WFP93065.1"/>
    <property type="molecule type" value="Genomic_DNA"/>
</dbReference>
<dbReference type="GO" id="GO:0016874">
    <property type="term" value="F:ligase activity"/>
    <property type="evidence" value="ECO:0007669"/>
    <property type="project" value="UniProtKB-KW"/>
</dbReference>
<dbReference type="PANTHER" id="PTHR37422:SF13">
    <property type="entry name" value="LIPOPOLYSACCHARIDE BIOSYNTHESIS PROTEIN PA4999-RELATED"/>
    <property type="match status" value="1"/>
</dbReference>
<feature type="transmembrane region" description="Helical" evidence="5">
    <location>
        <begin position="402"/>
        <end position="420"/>
    </location>
</feature>
<dbReference type="GO" id="GO:0016020">
    <property type="term" value="C:membrane"/>
    <property type="evidence" value="ECO:0007669"/>
    <property type="project" value="UniProtKB-SubCell"/>
</dbReference>
<feature type="transmembrane region" description="Helical" evidence="5">
    <location>
        <begin position="376"/>
        <end position="396"/>
    </location>
</feature>